<organism evidence="2 3">
    <name type="scientific">Aspergillus ochraceoroseus IBT 24754</name>
    <dbReference type="NCBI Taxonomy" id="1392256"/>
    <lineage>
        <taxon>Eukaryota</taxon>
        <taxon>Fungi</taxon>
        <taxon>Dikarya</taxon>
        <taxon>Ascomycota</taxon>
        <taxon>Pezizomycotina</taxon>
        <taxon>Eurotiomycetes</taxon>
        <taxon>Eurotiomycetidae</taxon>
        <taxon>Eurotiales</taxon>
        <taxon>Aspergillaceae</taxon>
        <taxon>Aspergillus</taxon>
        <taxon>Aspergillus subgen. Nidulantes</taxon>
    </lineage>
</organism>
<dbReference type="Proteomes" id="UP000244073">
    <property type="component" value="Unassembled WGS sequence"/>
</dbReference>
<dbReference type="AlphaFoldDB" id="A0A2T5M1X9"/>
<comment type="caution">
    <text evidence="2">The sequence shown here is derived from an EMBL/GenBank/DDBJ whole genome shotgun (WGS) entry which is preliminary data.</text>
</comment>
<name>A0A2T5M1X9_9EURO</name>
<gene>
    <name evidence="2" type="ORF">P175DRAFT_0453122</name>
</gene>
<feature type="region of interest" description="Disordered" evidence="1">
    <location>
        <begin position="64"/>
        <end position="101"/>
    </location>
</feature>
<feature type="region of interest" description="Disordered" evidence="1">
    <location>
        <begin position="117"/>
        <end position="244"/>
    </location>
</feature>
<proteinExistence type="predicted"/>
<feature type="compositionally biased region" description="Acidic residues" evidence="1">
    <location>
        <begin position="156"/>
        <end position="171"/>
    </location>
</feature>
<feature type="compositionally biased region" description="Polar residues" evidence="1">
    <location>
        <begin position="196"/>
        <end position="208"/>
    </location>
</feature>
<dbReference type="OrthoDB" id="5397330at2759"/>
<dbReference type="GeneID" id="63811419"/>
<evidence type="ECO:0000256" key="1">
    <source>
        <dbReference type="SAM" id="MobiDB-lite"/>
    </source>
</evidence>
<dbReference type="VEuPathDB" id="FungiDB:P175DRAFT_0453122"/>
<accession>A0A2T5M1X9</accession>
<reference evidence="2 3" key="1">
    <citation type="journal article" date="2018" name="Proc. Natl. Acad. Sci. U.S.A.">
        <title>Linking secondary metabolites to gene clusters through genome sequencing of six diverse Aspergillus species.</title>
        <authorList>
            <person name="Kaerboelling I."/>
            <person name="Vesth T.C."/>
            <person name="Frisvad J.C."/>
            <person name="Nybo J.L."/>
            <person name="Theobald S."/>
            <person name="Kuo A."/>
            <person name="Bowyer P."/>
            <person name="Matsuda Y."/>
            <person name="Mondo S."/>
            <person name="Lyhne E.K."/>
            <person name="Kogle M.E."/>
            <person name="Clum A."/>
            <person name="Lipzen A."/>
            <person name="Salamov A."/>
            <person name="Ngan C.Y."/>
            <person name="Daum C."/>
            <person name="Chiniquy J."/>
            <person name="Barry K."/>
            <person name="LaButti K."/>
            <person name="Haridas S."/>
            <person name="Simmons B.A."/>
            <person name="Magnuson J.K."/>
            <person name="Mortensen U.H."/>
            <person name="Larsen T.O."/>
            <person name="Grigoriev I.V."/>
            <person name="Baker S.E."/>
            <person name="Andersen M.R."/>
        </authorList>
    </citation>
    <scope>NUCLEOTIDE SEQUENCE [LARGE SCALE GENOMIC DNA]</scope>
    <source>
        <strain evidence="2 3">IBT 24754</strain>
    </source>
</reference>
<protein>
    <submittedName>
        <fullName evidence="2">Uncharacterized protein</fullName>
    </submittedName>
</protein>
<feature type="compositionally biased region" description="Polar residues" evidence="1">
    <location>
        <begin position="129"/>
        <end position="144"/>
    </location>
</feature>
<dbReference type="EMBL" id="MSFN02000002">
    <property type="protein sequence ID" value="PTU22535.1"/>
    <property type="molecule type" value="Genomic_DNA"/>
</dbReference>
<evidence type="ECO:0000313" key="3">
    <source>
        <dbReference type="Proteomes" id="UP000244073"/>
    </source>
</evidence>
<dbReference type="RefSeq" id="XP_040753927.1">
    <property type="nucleotide sequence ID" value="XM_040894537.1"/>
</dbReference>
<feature type="region of interest" description="Disordered" evidence="1">
    <location>
        <begin position="1"/>
        <end position="48"/>
    </location>
</feature>
<evidence type="ECO:0000313" key="2">
    <source>
        <dbReference type="EMBL" id="PTU22535.1"/>
    </source>
</evidence>
<sequence>MPPFRNFLARKSGTLNGGEVDRLPDSNNQLAEDGHRSTPLSIRKSHETEPLEYKLSVVDVNGEYLPPSPPEKESFWRKYPGVSRPSSHHRNLVDENEPFSISRESFDSYRRSFDISARSPVSYTDALPSRTSLDSRFSRLTSPSGPRPFEKQPQTTEEDCFEDVGLDDDDNNNNNNNNSAKPKKRGLFSRFGDLTGDTQTSGSKSSSHLGFHIPGRKRGQSNPGSELGAMKSPPPPEVVEMREG</sequence>